<dbReference type="GO" id="GO:0050660">
    <property type="term" value="F:flavin adenine dinucleotide binding"/>
    <property type="evidence" value="ECO:0007669"/>
    <property type="project" value="InterPro"/>
</dbReference>
<protein>
    <recommendedName>
        <fullName evidence="5">Flavin-containing monooxygenase</fullName>
        <ecNumber evidence="5">1.-.-.-</ecNumber>
    </recommendedName>
</protein>
<evidence type="ECO:0000256" key="2">
    <source>
        <dbReference type="ARBA" id="ARBA00022630"/>
    </source>
</evidence>
<evidence type="ECO:0000256" key="1">
    <source>
        <dbReference type="ARBA" id="ARBA00009183"/>
    </source>
</evidence>
<dbReference type="SUPFAM" id="SSF51905">
    <property type="entry name" value="FAD/NAD(P)-binding domain"/>
    <property type="match status" value="1"/>
</dbReference>
<dbReference type="AlphaFoldDB" id="A0A9W9ZAC8"/>
<gene>
    <name evidence="6" type="ORF">OS493_026409</name>
</gene>
<organism evidence="6 7">
    <name type="scientific">Desmophyllum pertusum</name>
    <dbReference type="NCBI Taxonomy" id="174260"/>
    <lineage>
        <taxon>Eukaryota</taxon>
        <taxon>Metazoa</taxon>
        <taxon>Cnidaria</taxon>
        <taxon>Anthozoa</taxon>
        <taxon>Hexacorallia</taxon>
        <taxon>Scleractinia</taxon>
        <taxon>Caryophylliina</taxon>
        <taxon>Caryophylliidae</taxon>
        <taxon>Desmophyllum</taxon>
    </lineage>
</organism>
<accession>A0A9W9ZAC8</accession>
<keyword evidence="4 5" id="KW-0560">Oxidoreductase</keyword>
<dbReference type="InterPro" id="IPR020946">
    <property type="entry name" value="Flavin_mOase-like"/>
</dbReference>
<dbReference type="Pfam" id="PF00743">
    <property type="entry name" value="FMO-like"/>
    <property type="match status" value="1"/>
</dbReference>
<dbReference type="GO" id="GO:0004499">
    <property type="term" value="F:N,N-dimethylaniline monooxygenase activity"/>
    <property type="evidence" value="ECO:0007669"/>
    <property type="project" value="InterPro"/>
</dbReference>
<evidence type="ECO:0000256" key="5">
    <source>
        <dbReference type="RuleBase" id="RU361177"/>
    </source>
</evidence>
<sequence length="263" mass="30563">MPLTLRARKFLRWVPAYPQRMSLSSVLSTALKTSFVRGKQSPWVSRGPHRSQRKQLLTKIEGNTVHFKDGTTADVDVIILCTGYHYSFPFLEDELRLKAANVLYPAGLYKGTLWTRGGNNKLLYIGMQAQYYSFTMFDAQAKWVVDYITGEFSVPDKQNYGERLQQMDCQVIFSRSRMDDLKDADEQIDFQTTYMADLVKESNYGYNLDISEFLHAWFKYKMADITTYRDHSYTSKHTGTKSPVRDIPFMKAFDDSMQSFLKQ</sequence>
<dbReference type="EC" id="1.-.-.-" evidence="5"/>
<dbReference type="Proteomes" id="UP001163046">
    <property type="component" value="Unassembled WGS sequence"/>
</dbReference>
<dbReference type="InterPro" id="IPR050346">
    <property type="entry name" value="FMO-like"/>
</dbReference>
<dbReference type="GO" id="GO:0050661">
    <property type="term" value="F:NADP binding"/>
    <property type="evidence" value="ECO:0007669"/>
    <property type="project" value="InterPro"/>
</dbReference>
<comment type="similarity">
    <text evidence="1 5">Belongs to the FMO family.</text>
</comment>
<comment type="caution">
    <text evidence="6">The sequence shown here is derived from an EMBL/GenBank/DDBJ whole genome shotgun (WGS) entry which is preliminary data.</text>
</comment>
<evidence type="ECO:0000256" key="4">
    <source>
        <dbReference type="ARBA" id="ARBA00023002"/>
    </source>
</evidence>
<dbReference type="InterPro" id="IPR036188">
    <property type="entry name" value="FAD/NAD-bd_sf"/>
</dbReference>
<dbReference type="PANTHER" id="PTHR23023">
    <property type="entry name" value="DIMETHYLANILINE MONOOXYGENASE"/>
    <property type="match status" value="1"/>
</dbReference>
<keyword evidence="3 5" id="KW-0274">FAD</keyword>
<keyword evidence="7" id="KW-1185">Reference proteome</keyword>
<evidence type="ECO:0000313" key="7">
    <source>
        <dbReference type="Proteomes" id="UP001163046"/>
    </source>
</evidence>
<proteinExistence type="inferred from homology"/>
<evidence type="ECO:0000256" key="3">
    <source>
        <dbReference type="ARBA" id="ARBA00022827"/>
    </source>
</evidence>
<keyword evidence="2 5" id="KW-0285">Flavoprotein</keyword>
<evidence type="ECO:0000313" key="6">
    <source>
        <dbReference type="EMBL" id="KAJ7377841.1"/>
    </source>
</evidence>
<dbReference type="OrthoDB" id="66881at2759"/>
<comment type="cofactor">
    <cofactor evidence="5">
        <name>FAD</name>
        <dbReference type="ChEBI" id="CHEBI:57692"/>
    </cofactor>
</comment>
<dbReference type="Gene3D" id="3.50.50.60">
    <property type="entry name" value="FAD/NAD(P)-binding domain"/>
    <property type="match status" value="1"/>
</dbReference>
<dbReference type="EMBL" id="MU826372">
    <property type="protein sequence ID" value="KAJ7377841.1"/>
    <property type="molecule type" value="Genomic_DNA"/>
</dbReference>
<keyword evidence="5" id="KW-0503">Monooxygenase</keyword>
<name>A0A9W9ZAC8_9CNID</name>
<reference evidence="6" key="1">
    <citation type="submission" date="2023-01" db="EMBL/GenBank/DDBJ databases">
        <title>Genome assembly of the deep-sea coral Lophelia pertusa.</title>
        <authorList>
            <person name="Herrera S."/>
            <person name="Cordes E."/>
        </authorList>
    </citation>
    <scope>NUCLEOTIDE SEQUENCE</scope>
    <source>
        <strain evidence="6">USNM1676648</strain>
        <tissue evidence="6">Polyp</tissue>
    </source>
</reference>